<dbReference type="Proteomes" id="UP001358586">
    <property type="component" value="Chromosome 2"/>
</dbReference>
<evidence type="ECO:0000313" key="2">
    <source>
        <dbReference type="Proteomes" id="UP001358586"/>
    </source>
</evidence>
<accession>A0ABR0QW77</accession>
<keyword evidence="2" id="KW-1185">Reference proteome</keyword>
<evidence type="ECO:0000313" key="1">
    <source>
        <dbReference type="EMBL" id="KAK5843213.1"/>
    </source>
</evidence>
<protein>
    <recommendedName>
        <fullName evidence="3">DUF4283 domain-containing protein</fullName>
    </recommendedName>
</protein>
<evidence type="ECO:0008006" key="3">
    <source>
        <dbReference type="Google" id="ProtNLM"/>
    </source>
</evidence>
<sequence length="200" mass="22964">MGLTQEFLLEFGQTLVVKLDYLMLRKRIDDTATGEGNQTRFHFYSFCFCSVTHSVGLECDSPSLHGAFVDAIMAEDINRLLMKLIFSEEEATRVMSTKCLFNMVPYIKDQEIKAYAFNHSPFWVRISNIPMEYMDRLIALEMGNAIGEVITIDWRDKDGGWADTYSLKLKSMFSSLCIGLFNLLTVRELSLFVLLDTNVY</sequence>
<gene>
    <name evidence="1" type="ORF">PVK06_005662</name>
</gene>
<organism evidence="1 2">
    <name type="scientific">Gossypium arboreum</name>
    <name type="common">Tree cotton</name>
    <name type="synonym">Gossypium nanking</name>
    <dbReference type="NCBI Taxonomy" id="29729"/>
    <lineage>
        <taxon>Eukaryota</taxon>
        <taxon>Viridiplantae</taxon>
        <taxon>Streptophyta</taxon>
        <taxon>Embryophyta</taxon>
        <taxon>Tracheophyta</taxon>
        <taxon>Spermatophyta</taxon>
        <taxon>Magnoliopsida</taxon>
        <taxon>eudicotyledons</taxon>
        <taxon>Gunneridae</taxon>
        <taxon>Pentapetalae</taxon>
        <taxon>rosids</taxon>
        <taxon>malvids</taxon>
        <taxon>Malvales</taxon>
        <taxon>Malvaceae</taxon>
        <taxon>Malvoideae</taxon>
        <taxon>Gossypium</taxon>
    </lineage>
</organism>
<name>A0ABR0QW77_GOSAR</name>
<comment type="caution">
    <text evidence="1">The sequence shown here is derived from an EMBL/GenBank/DDBJ whole genome shotgun (WGS) entry which is preliminary data.</text>
</comment>
<dbReference type="EMBL" id="JARKNE010000002">
    <property type="protein sequence ID" value="KAK5843213.1"/>
    <property type="molecule type" value="Genomic_DNA"/>
</dbReference>
<proteinExistence type="predicted"/>
<reference evidence="1 2" key="1">
    <citation type="submission" date="2023-03" db="EMBL/GenBank/DDBJ databases">
        <title>WGS of Gossypium arboreum.</title>
        <authorList>
            <person name="Yu D."/>
        </authorList>
    </citation>
    <scope>NUCLEOTIDE SEQUENCE [LARGE SCALE GENOMIC DNA]</scope>
    <source>
        <tissue evidence="1">Leaf</tissue>
    </source>
</reference>